<dbReference type="AlphaFoldDB" id="A0A9D3M631"/>
<sequence>MDPLLADVFLQVAAEYSLCTILPHHPIIHQEEVRVQTVEHVQLAQGVQQRLIWRDHLNTEDHKPGSRPPW</sequence>
<accession>A0A9D3M631</accession>
<comment type="caution">
    <text evidence="1">The sequence shown here is derived from an EMBL/GenBank/DDBJ whole genome shotgun (WGS) entry which is preliminary data.</text>
</comment>
<organism evidence="1 2">
    <name type="scientific">Anguilla anguilla</name>
    <name type="common">European freshwater eel</name>
    <name type="synonym">Muraena anguilla</name>
    <dbReference type="NCBI Taxonomy" id="7936"/>
    <lineage>
        <taxon>Eukaryota</taxon>
        <taxon>Metazoa</taxon>
        <taxon>Chordata</taxon>
        <taxon>Craniata</taxon>
        <taxon>Vertebrata</taxon>
        <taxon>Euteleostomi</taxon>
        <taxon>Actinopterygii</taxon>
        <taxon>Neopterygii</taxon>
        <taxon>Teleostei</taxon>
        <taxon>Anguilliformes</taxon>
        <taxon>Anguillidae</taxon>
        <taxon>Anguilla</taxon>
    </lineage>
</organism>
<gene>
    <name evidence="1" type="ORF">ANANG_G00204960</name>
</gene>
<protein>
    <submittedName>
        <fullName evidence="1">Uncharacterized protein</fullName>
    </submittedName>
</protein>
<name>A0A9D3M631_ANGAN</name>
<evidence type="ECO:0000313" key="2">
    <source>
        <dbReference type="Proteomes" id="UP001044222"/>
    </source>
</evidence>
<keyword evidence="2" id="KW-1185">Reference proteome</keyword>
<dbReference type="Proteomes" id="UP001044222">
    <property type="component" value="Chromosome 11"/>
</dbReference>
<reference evidence="1" key="1">
    <citation type="submission" date="2021-01" db="EMBL/GenBank/DDBJ databases">
        <title>A chromosome-scale assembly of European eel, Anguilla anguilla.</title>
        <authorList>
            <person name="Henkel C."/>
            <person name="Jong-Raadsen S.A."/>
            <person name="Dufour S."/>
            <person name="Weltzien F.-A."/>
            <person name="Palstra A.P."/>
            <person name="Pelster B."/>
            <person name="Spaink H.P."/>
            <person name="Van Den Thillart G.E."/>
            <person name="Jansen H."/>
            <person name="Zahm M."/>
            <person name="Klopp C."/>
            <person name="Cedric C."/>
            <person name="Louis A."/>
            <person name="Berthelot C."/>
            <person name="Parey E."/>
            <person name="Roest Crollius H."/>
            <person name="Montfort J."/>
            <person name="Robinson-Rechavi M."/>
            <person name="Bucao C."/>
            <person name="Bouchez O."/>
            <person name="Gislard M."/>
            <person name="Lluch J."/>
            <person name="Milhes M."/>
            <person name="Lampietro C."/>
            <person name="Lopez Roques C."/>
            <person name="Donnadieu C."/>
            <person name="Braasch I."/>
            <person name="Desvignes T."/>
            <person name="Postlethwait J."/>
            <person name="Bobe J."/>
            <person name="Guiguen Y."/>
            <person name="Dirks R."/>
        </authorList>
    </citation>
    <scope>NUCLEOTIDE SEQUENCE</scope>
    <source>
        <strain evidence="1">Tag_6206</strain>
        <tissue evidence="1">Liver</tissue>
    </source>
</reference>
<evidence type="ECO:0000313" key="1">
    <source>
        <dbReference type="EMBL" id="KAG5839438.1"/>
    </source>
</evidence>
<proteinExistence type="predicted"/>
<dbReference type="EMBL" id="JAFIRN010000011">
    <property type="protein sequence ID" value="KAG5839438.1"/>
    <property type="molecule type" value="Genomic_DNA"/>
</dbReference>